<feature type="region of interest" description="Disordered" evidence="1">
    <location>
        <begin position="22"/>
        <end position="52"/>
    </location>
</feature>
<dbReference type="EMBL" id="FOOK01000030">
    <property type="protein sequence ID" value="SFG38810.1"/>
    <property type="molecule type" value="Genomic_DNA"/>
</dbReference>
<sequence>MVHRLRVHLRLRDGPPVLDMGCGRGTPLWRNRTEDDGRRRVPGDDPGAERKSDRVKWMQACRSLALSGRVLRRGDDGALCSSHTKYRESLCGRVLRSGRLVSALHRSRGAILAPGILPRALEAACRQMPPVFLLTARLKKAGFALFDVETFLVQPDLQDLFLCTAANIVPPLPRSRRARRHLHLRHPGRERGDPYRIGMLGGRYRERPDRSGTRSLRQRSRGFSILVAEKEDGRGGGI</sequence>
<keyword evidence="3" id="KW-1185">Reference proteome</keyword>
<name>A0A1I2REA6_9BACL</name>
<dbReference type="STRING" id="201973.SAMN04488025_13025"/>
<gene>
    <name evidence="2" type="ORF">SAMN04488025_13025</name>
</gene>
<reference evidence="2 3" key="1">
    <citation type="submission" date="2016-10" db="EMBL/GenBank/DDBJ databases">
        <authorList>
            <person name="de Groot N.N."/>
        </authorList>
    </citation>
    <scope>NUCLEOTIDE SEQUENCE [LARGE SCALE GENOMIC DNA]</scope>
    <source>
        <strain evidence="2 3">DSM 44945</strain>
    </source>
</reference>
<protein>
    <recommendedName>
        <fullName evidence="4">Methyltransferase domain-containing protein</fullName>
    </recommendedName>
</protein>
<evidence type="ECO:0000256" key="1">
    <source>
        <dbReference type="SAM" id="MobiDB-lite"/>
    </source>
</evidence>
<dbReference type="Proteomes" id="UP000198661">
    <property type="component" value="Unassembled WGS sequence"/>
</dbReference>
<evidence type="ECO:0000313" key="2">
    <source>
        <dbReference type="EMBL" id="SFG38810.1"/>
    </source>
</evidence>
<organism evidence="2 3">
    <name type="scientific">Planifilum fulgidum</name>
    <dbReference type="NCBI Taxonomy" id="201973"/>
    <lineage>
        <taxon>Bacteria</taxon>
        <taxon>Bacillati</taxon>
        <taxon>Bacillota</taxon>
        <taxon>Bacilli</taxon>
        <taxon>Bacillales</taxon>
        <taxon>Thermoactinomycetaceae</taxon>
        <taxon>Planifilum</taxon>
    </lineage>
</organism>
<accession>A0A1I2REA6</accession>
<feature type="compositionally biased region" description="Basic and acidic residues" evidence="1">
    <location>
        <begin position="31"/>
        <end position="52"/>
    </location>
</feature>
<dbReference type="AlphaFoldDB" id="A0A1I2REA6"/>
<evidence type="ECO:0008006" key="4">
    <source>
        <dbReference type="Google" id="ProtNLM"/>
    </source>
</evidence>
<proteinExistence type="predicted"/>
<evidence type="ECO:0000313" key="3">
    <source>
        <dbReference type="Proteomes" id="UP000198661"/>
    </source>
</evidence>